<reference evidence="1" key="1">
    <citation type="submission" date="2015-11" db="EMBL/GenBank/DDBJ databases">
        <title>De novo transcriptome assembly of four potential Pierce s Disease insect vectors from Arizona vineyards.</title>
        <authorList>
            <person name="Tassone E.E."/>
        </authorList>
    </citation>
    <scope>NUCLEOTIDE SEQUENCE</scope>
</reference>
<evidence type="ECO:0000313" key="1">
    <source>
        <dbReference type="EMBL" id="JAS80962.1"/>
    </source>
</evidence>
<protein>
    <submittedName>
        <fullName evidence="1">Uncharacterized protein</fullName>
    </submittedName>
</protein>
<dbReference type="AlphaFoldDB" id="A0A1B6I1Z7"/>
<gene>
    <name evidence="1" type="ORF">g.9053</name>
</gene>
<organism evidence="1">
    <name type="scientific">Homalodisca liturata</name>
    <dbReference type="NCBI Taxonomy" id="320908"/>
    <lineage>
        <taxon>Eukaryota</taxon>
        <taxon>Metazoa</taxon>
        <taxon>Ecdysozoa</taxon>
        <taxon>Arthropoda</taxon>
        <taxon>Hexapoda</taxon>
        <taxon>Insecta</taxon>
        <taxon>Pterygota</taxon>
        <taxon>Neoptera</taxon>
        <taxon>Paraneoptera</taxon>
        <taxon>Hemiptera</taxon>
        <taxon>Auchenorrhyncha</taxon>
        <taxon>Membracoidea</taxon>
        <taxon>Cicadellidae</taxon>
        <taxon>Cicadellinae</taxon>
        <taxon>Proconiini</taxon>
        <taxon>Homalodisca</taxon>
    </lineage>
</organism>
<name>A0A1B6I1Z7_9HEMI</name>
<sequence length="106" mass="11937">MTETFVATLRNSGYTRIEEDKRRCIPSAKPYANLNQDHFVTPQLYGYIPTSVLPAPLTPLLIVVNNFDKLLIILGDVKSIHGFPFTSRKFFSANITLQAPQEPTNL</sequence>
<proteinExistence type="predicted"/>
<dbReference type="EMBL" id="GECU01026744">
    <property type="protein sequence ID" value="JAS80962.1"/>
    <property type="molecule type" value="Transcribed_RNA"/>
</dbReference>
<accession>A0A1B6I1Z7</accession>